<evidence type="ECO:0000313" key="5">
    <source>
        <dbReference type="Proteomes" id="UP000629596"/>
    </source>
</evidence>
<name>A0A3D8HIG1_9BACT</name>
<evidence type="ECO:0000313" key="3">
    <source>
        <dbReference type="EMBL" id="RDU50711.1"/>
    </source>
</evidence>
<dbReference type="AlphaFoldDB" id="A0A3D8HIG1"/>
<evidence type="ECO:0000313" key="4">
    <source>
        <dbReference type="Proteomes" id="UP000256321"/>
    </source>
</evidence>
<sequence>MKTHSLLISFLMLLVLMGACSSGPIVRNATGFAYEVVVTMNKADWDAPAGKAIKAELTSDIPGLPQAEPAFKITYVTPDQFNGLLTYVRNILIVKIDKTQYTKVSLSYENNRWAKGQVVMVLTAPDDEAILEYVKAHPRNIVDFFTKCERNRTIGQLEKEHSVVVANHVKDRFNVILNAPGNMTYFRDTTDFFWASNNANTGRTDIVVYDFPYEDADTFTADYLIAKRDSVMKANMPGTFPGSYMATDTAWVTYTPTMINGKYCGVLRGLWHMKGDMMGGPFVSHARLDEKNNRVVVVEGFVFAPETDKRNFIRRIESALYTLRLPGEFEETAIEKPDVPEEK</sequence>
<gene>
    <name evidence="3" type="ORF">DWU89_03210</name>
    <name evidence="2" type="ORF">H8784_03160</name>
</gene>
<evidence type="ECO:0000313" key="2">
    <source>
        <dbReference type="EMBL" id="MBC8600715.1"/>
    </source>
</evidence>
<keyword evidence="5" id="KW-1185">Reference proteome</keyword>
<dbReference type="Proteomes" id="UP000629596">
    <property type="component" value="Unassembled WGS sequence"/>
</dbReference>
<keyword evidence="1" id="KW-0732">Signal</keyword>
<feature type="signal peptide" evidence="1">
    <location>
        <begin position="1"/>
        <end position="21"/>
    </location>
</feature>
<organism evidence="3 4">
    <name type="scientific">Parabacteroides acidifaciens</name>
    <dbReference type="NCBI Taxonomy" id="2290935"/>
    <lineage>
        <taxon>Bacteria</taxon>
        <taxon>Pseudomonadati</taxon>
        <taxon>Bacteroidota</taxon>
        <taxon>Bacteroidia</taxon>
        <taxon>Bacteroidales</taxon>
        <taxon>Tannerellaceae</taxon>
        <taxon>Parabacteroides</taxon>
    </lineage>
</organism>
<reference evidence="3 4" key="1">
    <citation type="submission" date="2018-07" db="EMBL/GenBank/DDBJ databases">
        <title>Parabacteroides acidifaciens nov. sp., isolated from human feces.</title>
        <authorList>
            <person name="Wang Y.J."/>
        </authorList>
    </citation>
    <scope>NUCLEOTIDE SEQUENCE [LARGE SCALE GENOMIC DNA]</scope>
    <source>
        <strain evidence="3 4">426-9</strain>
    </source>
</reference>
<dbReference type="PROSITE" id="PS51257">
    <property type="entry name" value="PROKAR_LIPOPROTEIN"/>
    <property type="match status" value="1"/>
</dbReference>
<comment type="caution">
    <text evidence="3">The sequence shown here is derived from an EMBL/GenBank/DDBJ whole genome shotgun (WGS) entry which is preliminary data.</text>
</comment>
<dbReference type="RefSeq" id="WP_115498232.1">
    <property type="nucleotide sequence ID" value="NZ_JACRTI010000004.1"/>
</dbReference>
<dbReference type="Pfam" id="PF16125">
    <property type="entry name" value="DUF4837"/>
    <property type="match status" value="1"/>
</dbReference>
<dbReference type="EMBL" id="JACRTI010000004">
    <property type="protein sequence ID" value="MBC8600715.1"/>
    <property type="molecule type" value="Genomic_DNA"/>
</dbReference>
<protein>
    <submittedName>
        <fullName evidence="3">DUF4837 family protein</fullName>
    </submittedName>
</protein>
<accession>A0A3D8HIG1</accession>
<dbReference type="EMBL" id="QREV01000004">
    <property type="protein sequence ID" value="RDU50711.1"/>
    <property type="molecule type" value="Genomic_DNA"/>
</dbReference>
<feature type="chain" id="PRO_5017543594" evidence="1">
    <location>
        <begin position="22"/>
        <end position="343"/>
    </location>
</feature>
<evidence type="ECO:0000256" key="1">
    <source>
        <dbReference type="SAM" id="SignalP"/>
    </source>
</evidence>
<reference evidence="2 5" key="2">
    <citation type="submission" date="2020-08" db="EMBL/GenBank/DDBJ databases">
        <title>Genome public.</title>
        <authorList>
            <person name="Liu C."/>
            <person name="Sun Q."/>
        </authorList>
    </citation>
    <scope>NUCLEOTIDE SEQUENCE [LARGE SCALE GENOMIC DNA]</scope>
    <source>
        <strain evidence="2 5">426_9</strain>
    </source>
</reference>
<proteinExistence type="predicted"/>
<dbReference type="Proteomes" id="UP000256321">
    <property type="component" value="Unassembled WGS sequence"/>
</dbReference>
<dbReference type="InterPro" id="IPR032286">
    <property type="entry name" value="DUF4837"/>
</dbReference>